<reference evidence="2 3" key="2">
    <citation type="submission" date="2018-06" db="EMBL/GenBank/DDBJ databases">
        <authorList>
            <person name="Zhirakovskaya E."/>
        </authorList>
    </citation>
    <scope>NUCLEOTIDE SEQUENCE [LARGE SCALE GENOMIC DNA]</scope>
    <source>
        <strain evidence="2 3">FBKL4.011</strain>
    </source>
</reference>
<accession>A0A364K147</accession>
<gene>
    <name evidence="2" type="ORF">DL897_16290</name>
</gene>
<comment type="caution">
    <text evidence="2">The sequence shown here is derived from an EMBL/GenBank/DDBJ whole genome shotgun (WGS) entry which is preliminary data.</text>
</comment>
<dbReference type="RefSeq" id="WP_113660185.1">
    <property type="nucleotide sequence ID" value="NZ_KZ845676.1"/>
</dbReference>
<keyword evidence="1" id="KW-0812">Transmembrane</keyword>
<evidence type="ECO:0000256" key="1">
    <source>
        <dbReference type="SAM" id="Phobius"/>
    </source>
</evidence>
<evidence type="ECO:0000313" key="3">
    <source>
        <dbReference type="Proteomes" id="UP000251213"/>
    </source>
</evidence>
<dbReference type="OrthoDB" id="2055915at2"/>
<dbReference type="Proteomes" id="UP000251213">
    <property type="component" value="Unassembled WGS sequence"/>
</dbReference>
<reference evidence="2 3" key="1">
    <citation type="submission" date="2018-06" db="EMBL/GenBank/DDBJ databases">
        <title>Thermoflavimicrobium daqus sp. nov., a thermophilic microbe isolated from Moutai-flavour Daqu.</title>
        <authorList>
            <person name="Wang X."/>
            <person name="Zhou H."/>
        </authorList>
    </citation>
    <scope>NUCLEOTIDE SEQUENCE [LARGE SCALE GENOMIC DNA]</scope>
    <source>
        <strain evidence="2 3">FBKL4.011</strain>
    </source>
</reference>
<keyword evidence="3" id="KW-1185">Reference proteome</keyword>
<dbReference type="NCBIfam" id="NF033493">
    <property type="entry name" value="MetS_like_NSS"/>
    <property type="match status" value="1"/>
</dbReference>
<evidence type="ECO:0008006" key="4">
    <source>
        <dbReference type="Google" id="ProtNLM"/>
    </source>
</evidence>
<dbReference type="EMBL" id="QJKK01000014">
    <property type="protein sequence ID" value="RAL21407.1"/>
    <property type="molecule type" value="Genomic_DNA"/>
</dbReference>
<sequence length="34" mass="3747">MSSGAWTMLAVGAIGLWGGLIYFLWVAYKARNNE</sequence>
<organism evidence="2 3">
    <name type="scientific">Thermoflavimicrobium daqui</name>
    <dbReference type="NCBI Taxonomy" id="2137476"/>
    <lineage>
        <taxon>Bacteria</taxon>
        <taxon>Bacillati</taxon>
        <taxon>Bacillota</taxon>
        <taxon>Bacilli</taxon>
        <taxon>Bacillales</taxon>
        <taxon>Thermoactinomycetaceae</taxon>
        <taxon>Thermoflavimicrobium</taxon>
    </lineage>
</organism>
<keyword evidence="1" id="KW-1133">Transmembrane helix</keyword>
<name>A0A364K147_9BACL</name>
<dbReference type="AlphaFoldDB" id="A0A364K147"/>
<feature type="transmembrane region" description="Helical" evidence="1">
    <location>
        <begin position="6"/>
        <end position="28"/>
    </location>
</feature>
<protein>
    <recommendedName>
        <fullName evidence="4">MetS family NSS transporter small subunit</fullName>
    </recommendedName>
</protein>
<proteinExistence type="predicted"/>
<evidence type="ECO:0000313" key="2">
    <source>
        <dbReference type="EMBL" id="RAL21407.1"/>
    </source>
</evidence>
<keyword evidence="1" id="KW-0472">Membrane</keyword>